<keyword evidence="1" id="KW-0732">Signal</keyword>
<name>A0AAW0QR97_9PEZI</name>
<dbReference type="GO" id="GO:0009277">
    <property type="term" value="C:fungal-type cell wall"/>
    <property type="evidence" value="ECO:0007669"/>
    <property type="project" value="TreeGrafter"/>
</dbReference>
<evidence type="ECO:0000313" key="4">
    <source>
        <dbReference type="Proteomes" id="UP001392437"/>
    </source>
</evidence>
<dbReference type="PANTHER" id="PTHR34154:SF3">
    <property type="entry name" value="ALKALI-SENSITIVE LINKAGE PROTEIN 1"/>
    <property type="match status" value="1"/>
</dbReference>
<dbReference type="InterPro" id="IPR024655">
    <property type="entry name" value="Asl1_glyco_hydro_catalytic"/>
</dbReference>
<feature type="signal peptide" evidence="1">
    <location>
        <begin position="1"/>
        <end position="19"/>
    </location>
</feature>
<feature type="chain" id="PRO_5043541853" evidence="1">
    <location>
        <begin position="20"/>
        <end position="316"/>
    </location>
</feature>
<dbReference type="PANTHER" id="PTHR34154">
    <property type="entry name" value="ALKALI-SENSITIVE LINKAGE PROTEIN 1"/>
    <property type="match status" value="1"/>
</dbReference>
<dbReference type="EMBL" id="JAQQWP010000006">
    <property type="protein sequence ID" value="KAK8113764.1"/>
    <property type="molecule type" value="Genomic_DNA"/>
</dbReference>
<evidence type="ECO:0000256" key="1">
    <source>
        <dbReference type="SAM" id="SignalP"/>
    </source>
</evidence>
<protein>
    <submittedName>
        <fullName evidence="3">Glycoside hydrolase</fullName>
    </submittedName>
</protein>
<dbReference type="Pfam" id="PF11790">
    <property type="entry name" value="Glyco_hydro_cc"/>
    <property type="match status" value="1"/>
</dbReference>
<sequence>MHALLSIVGLSLLSGLAQAAPAAQLEGIDKRGSGGSGPKVGLAVADKNLQDLKEIVDKDQGSKVSWYYTWELYESPMIREANPDAEFLPQVGPHDLDLSNPAKPKLLSKAADQLQNVKKSGSKRLLCFNEPNEKVENGGTGLSPDVVAKYYKHVIMPLQQDEGWKISHPVVSSGPPGLAWLKQFRDACRRENGGADCPTDFVSVHWYGPAAGLDGWTGQLHDFYGNKAEPKFWFTELGVPKAGQEGQGTPADNAALLKQADSSFSKANFVEAYAWFGATRPNKANAWTGAGVSLFGDDGKPNALGKMLMLGPSKSG</sequence>
<dbReference type="GO" id="GO:0071966">
    <property type="term" value="P:fungal-type cell wall polysaccharide metabolic process"/>
    <property type="evidence" value="ECO:0007669"/>
    <property type="project" value="TreeGrafter"/>
</dbReference>
<dbReference type="AlphaFoldDB" id="A0AAW0QR97"/>
<dbReference type="SUPFAM" id="SSF51445">
    <property type="entry name" value="(Trans)glycosidases"/>
    <property type="match status" value="1"/>
</dbReference>
<dbReference type="GO" id="GO:0016787">
    <property type="term" value="F:hydrolase activity"/>
    <property type="evidence" value="ECO:0007669"/>
    <property type="project" value="UniProtKB-KW"/>
</dbReference>
<feature type="domain" description="Asl1-like glycosyl hydrolase catalytic" evidence="2">
    <location>
        <begin position="56"/>
        <end position="306"/>
    </location>
</feature>
<keyword evidence="4" id="KW-1185">Reference proteome</keyword>
<keyword evidence="3" id="KW-0378">Hydrolase</keyword>
<evidence type="ECO:0000259" key="2">
    <source>
        <dbReference type="Pfam" id="PF11790"/>
    </source>
</evidence>
<evidence type="ECO:0000313" key="3">
    <source>
        <dbReference type="EMBL" id="KAK8113764.1"/>
    </source>
</evidence>
<comment type="caution">
    <text evidence="3">The sequence shown here is derived from an EMBL/GenBank/DDBJ whole genome shotgun (WGS) entry which is preliminary data.</text>
</comment>
<dbReference type="Proteomes" id="UP001392437">
    <property type="component" value="Unassembled WGS sequence"/>
</dbReference>
<accession>A0AAW0QR97</accession>
<dbReference type="InterPro" id="IPR017853">
    <property type="entry name" value="GH"/>
</dbReference>
<dbReference type="InterPro" id="IPR053183">
    <property type="entry name" value="ASL1"/>
</dbReference>
<proteinExistence type="predicted"/>
<reference evidence="3 4" key="1">
    <citation type="submission" date="2023-01" db="EMBL/GenBank/DDBJ databases">
        <title>Analysis of 21 Apiospora genomes using comparative genomics revels a genus with tremendous synthesis potential of carbohydrate active enzymes and secondary metabolites.</title>
        <authorList>
            <person name="Sorensen T."/>
        </authorList>
    </citation>
    <scope>NUCLEOTIDE SEQUENCE [LARGE SCALE GENOMIC DNA]</scope>
    <source>
        <strain evidence="3 4">CBS 117206</strain>
    </source>
</reference>
<gene>
    <name evidence="3" type="ORF">PG999_005833</name>
</gene>
<organism evidence="3 4">
    <name type="scientific">Apiospora kogelbergensis</name>
    <dbReference type="NCBI Taxonomy" id="1337665"/>
    <lineage>
        <taxon>Eukaryota</taxon>
        <taxon>Fungi</taxon>
        <taxon>Dikarya</taxon>
        <taxon>Ascomycota</taxon>
        <taxon>Pezizomycotina</taxon>
        <taxon>Sordariomycetes</taxon>
        <taxon>Xylariomycetidae</taxon>
        <taxon>Amphisphaeriales</taxon>
        <taxon>Apiosporaceae</taxon>
        <taxon>Apiospora</taxon>
    </lineage>
</organism>
<dbReference type="Gene3D" id="3.20.20.80">
    <property type="entry name" value="Glycosidases"/>
    <property type="match status" value="1"/>
</dbReference>